<comment type="caution">
    <text evidence="1">The sequence shown here is derived from an EMBL/GenBank/DDBJ whole genome shotgun (WGS) entry which is preliminary data.</text>
</comment>
<reference evidence="1 2" key="1">
    <citation type="submission" date="2019-03" db="EMBL/GenBank/DDBJ databases">
        <title>Genomic Encyclopedia of Type Strains, Phase IV (KMG-V): Genome sequencing to study the core and pangenomes of soil and plant-associated prokaryotes.</title>
        <authorList>
            <person name="Whitman W."/>
        </authorList>
    </citation>
    <scope>NUCLEOTIDE SEQUENCE [LARGE SCALE GENOMIC DNA]</scope>
    <source>
        <strain evidence="1 2">Hc14</strain>
    </source>
</reference>
<evidence type="ECO:0000313" key="2">
    <source>
        <dbReference type="Proteomes" id="UP000294576"/>
    </source>
</evidence>
<protein>
    <recommendedName>
        <fullName evidence="3">DUF1476 domain-containing protein</fullName>
    </recommendedName>
</protein>
<name>A0A4R3PXD1_RHISU</name>
<accession>A0A4R3PXD1</accession>
<dbReference type="PIRSF" id="PIRSF031780">
    <property type="entry name" value="UCP031780"/>
    <property type="match status" value="1"/>
</dbReference>
<dbReference type="InterPro" id="IPR038293">
    <property type="entry name" value="ATPase_inh_sub_z_sf"/>
</dbReference>
<evidence type="ECO:0008006" key="3">
    <source>
        <dbReference type="Google" id="ProtNLM"/>
    </source>
</evidence>
<proteinExistence type="predicted"/>
<sequence>MADFRDRKKAMEDQYFQDAERTLKLKSRHDRLLAKWIAGLIGRDDVAGYADEITDARFKGGGDAGVLSKALADLQAAGHSISEQDVAAKMREFTVEAAEQL</sequence>
<dbReference type="RefSeq" id="WP_132566186.1">
    <property type="nucleotide sequence ID" value="NZ_SMBH01000013.1"/>
</dbReference>
<dbReference type="InterPro" id="IPR009945">
    <property type="entry name" value="ATPase_inh_sub_z"/>
</dbReference>
<gene>
    <name evidence="1" type="ORF">EV132_11375</name>
</gene>
<dbReference type="AlphaFoldDB" id="A0A4R3PXD1"/>
<dbReference type="EMBL" id="SMBH01000013">
    <property type="protein sequence ID" value="TCU13091.1"/>
    <property type="molecule type" value="Genomic_DNA"/>
</dbReference>
<evidence type="ECO:0000313" key="1">
    <source>
        <dbReference type="EMBL" id="TCU13091.1"/>
    </source>
</evidence>
<dbReference type="Proteomes" id="UP000294576">
    <property type="component" value="Unassembled WGS sequence"/>
</dbReference>
<dbReference type="Pfam" id="PF07345">
    <property type="entry name" value="ATPaseInh_sub_z"/>
    <property type="match status" value="1"/>
</dbReference>
<dbReference type="Gene3D" id="1.10.790.20">
    <property type="entry name" value="Domain of unknown function DUF1476"/>
    <property type="match status" value="1"/>
</dbReference>
<organism evidence="1 2">
    <name type="scientific">Rhizobium sullae</name>
    <name type="common">Rhizobium hedysari</name>
    <dbReference type="NCBI Taxonomy" id="50338"/>
    <lineage>
        <taxon>Bacteria</taxon>
        <taxon>Pseudomonadati</taxon>
        <taxon>Pseudomonadota</taxon>
        <taxon>Alphaproteobacteria</taxon>
        <taxon>Hyphomicrobiales</taxon>
        <taxon>Rhizobiaceae</taxon>
        <taxon>Rhizobium/Agrobacterium group</taxon>
        <taxon>Rhizobium</taxon>
    </lineage>
</organism>